<accession>A0AAD5GBW7</accession>
<comment type="caution">
    <text evidence="1">The sequence shown here is derived from an EMBL/GenBank/DDBJ whole genome shotgun (WGS) entry which is preliminary data.</text>
</comment>
<reference evidence="1" key="1">
    <citation type="submission" date="2022-06" db="EMBL/GenBank/DDBJ databases">
        <title>Uncovering the hologenomic basis of an extraordinary plant invasion.</title>
        <authorList>
            <person name="Bieker V.C."/>
            <person name="Martin M.D."/>
            <person name="Gilbert T."/>
            <person name="Hodgins K."/>
            <person name="Battlay P."/>
            <person name="Petersen B."/>
            <person name="Wilson J."/>
        </authorList>
    </citation>
    <scope>NUCLEOTIDE SEQUENCE</scope>
    <source>
        <strain evidence="1">AA19_3_7</strain>
        <tissue evidence="1">Leaf</tissue>
    </source>
</reference>
<name>A0AAD5GBW7_AMBAR</name>
<sequence length="171" mass="19381">VVHFYITPNVCVGVYNRGFERNRRCETTAVHIDGPIFGLRERRGKETTVLAPLFAANRHLGKYRSRSSLFYYGVLGVVDDPRIHRGTPSVIFGLKFYTNRRRYYFLGGGKMGGAFAHIATSCTTSALSRSTTETKNHAFKAEFCGSHAKDTTSHFPKRKNITFLRLRREVA</sequence>
<keyword evidence="2" id="KW-1185">Reference proteome</keyword>
<proteinExistence type="predicted"/>
<evidence type="ECO:0000313" key="2">
    <source>
        <dbReference type="Proteomes" id="UP001206925"/>
    </source>
</evidence>
<feature type="non-terminal residue" evidence="1">
    <location>
        <position position="1"/>
    </location>
</feature>
<dbReference type="Proteomes" id="UP001206925">
    <property type="component" value="Unassembled WGS sequence"/>
</dbReference>
<organism evidence="1 2">
    <name type="scientific">Ambrosia artemisiifolia</name>
    <name type="common">Common ragweed</name>
    <dbReference type="NCBI Taxonomy" id="4212"/>
    <lineage>
        <taxon>Eukaryota</taxon>
        <taxon>Viridiplantae</taxon>
        <taxon>Streptophyta</taxon>
        <taxon>Embryophyta</taxon>
        <taxon>Tracheophyta</taxon>
        <taxon>Spermatophyta</taxon>
        <taxon>Magnoliopsida</taxon>
        <taxon>eudicotyledons</taxon>
        <taxon>Gunneridae</taxon>
        <taxon>Pentapetalae</taxon>
        <taxon>asterids</taxon>
        <taxon>campanulids</taxon>
        <taxon>Asterales</taxon>
        <taxon>Asteraceae</taxon>
        <taxon>Asteroideae</taxon>
        <taxon>Heliantheae alliance</taxon>
        <taxon>Heliantheae</taxon>
        <taxon>Ambrosia</taxon>
    </lineage>
</organism>
<evidence type="ECO:0000313" key="1">
    <source>
        <dbReference type="EMBL" id="KAI7734518.1"/>
    </source>
</evidence>
<gene>
    <name evidence="1" type="ORF">M8C21_004374</name>
</gene>
<protein>
    <submittedName>
        <fullName evidence="1">Uncharacterized protein</fullName>
    </submittedName>
</protein>
<dbReference type="AlphaFoldDB" id="A0AAD5GBW7"/>
<feature type="non-terminal residue" evidence="1">
    <location>
        <position position="171"/>
    </location>
</feature>
<dbReference type="EMBL" id="JAMZMK010009706">
    <property type="protein sequence ID" value="KAI7734518.1"/>
    <property type="molecule type" value="Genomic_DNA"/>
</dbReference>